<feature type="binding site" evidence="4">
    <location>
        <position position="9"/>
    </location>
    <ligand>
        <name>Mg(2+)</name>
        <dbReference type="ChEBI" id="CHEBI:18420"/>
        <label>1</label>
    </ligand>
</feature>
<comment type="cofactor">
    <cofactor evidence="4">
        <name>Mg(2+)</name>
        <dbReference type="ChEBI" id="CHEBI:18420"/>
    </cofactor>
    <cofactor evidence="4">
        <name>Mn(2+)</name>
        <dbReference type="ChEBI" id="CHEBI:29035"/>
    </cofactor>
    <text evidence="4">Probably binds two magnesium or manganese ions per subunit.</text>
</comment>
<dbReference type="Pfam" id="PF03372">
    <property type="entry name" value="Exo_endo_phos"/>
    <property type="match status" value="1"/>
</dbReference>
<keyword evidence="4" id="KW-0464">Manganese</keyword>
<dbReference type="Proteomes" id="UP000811609">
    <property type="component" value="Chromosome 8"/>
</dbReference>
<dbReference type="GO" id="GO:0005634">
    <property type="term" value="C:nucleus"/>
    <property type="evidence" value="ECO:0007669"/>
    <property type="project" value="TreeGrafter"/>
</dbReference>
<organism evidence="6 7">
    <name type="scientific">Carya illinoinensis</name>
    <name type="common">Pecan</name>
    <dbReference type="NCBI Taxonomy" id="32201"/>
    <lineage>
        <taxon>Eukaryota</taxon>
        <taxon>Viridiplantae</taxon>
        <taxon>Streptophyta</taxon>
        <taxon>Embryophyta</taxon>
        <taxon>Tracheophyta</taxon>
        <taxon>Spermatophyta</taxon>
        <taxon>Magnoliopsida</taxon>
        <taxon>eudicotyledons</taxon>
        <taxon>Gunneridae</taxon>
        <taxon>Pentapetalae</taxon>
        <taxon>rosids</taxon>
        <taxon>fabids</taxon>
        <taxon>Fagales</taxon>
        <taxon>Juglandaceae</taxon>
        <taxon>Carya</taxon>
    </lineage>
</organism>
<dbReference type="PANTHER" id="PTHR22748:SF19">
    <property type="entry name" value="ENDONUCLEASE_EXONUCLEASE_PHOSPHATASE DOMAIN-CONTAINING PROTEIN"/>
    <property type="match status" value="1"/>
</dbReference>
<evidence type="ECO:0000256" key="1">
    <source>
        <dbReference type="ARBA" id="ARBA00022723"/>
    </source>
</evidence>
<keyword evidence="7" id="KW-1185">Reference proteome</keyword>
<evidence type="ECO:0000256" key="3">
    <source>
        <dbReference type="ARBA" id="ARBA00022842"/>
    </source>
</evidence>
<proteinExistence type="predicted"/>
<dbReference type="AlphaFoldDB" id="A0A8T1PSN1"/>
<dbReference type="GO" id="GO:0008081">
    <property type="term" value="F:phosphoric diester hydrolase activity"/>
    <property type="evidence" value="ECO:0007669"/>
    <property type="project" value="TreeGrafter"/>
</dbReference>
<keyword evidence="1 4" id="KW-0479">Metal-binding</keyword>
<dbReference type="GO" id="GO:0006284">
    <property type="term" value="P:base-excision repair"/>
    <property type="evidence" value="ECO:0007669"/>
    <property type="project" value="TreeGrafter"/>
</dbReference>
<evidence type="ECO:0000259" key="5">
    <source>
        <dbReference type="Pfam" id="PF03372"/>
    </source>
</evidence>
<dbReference type="GO" id="GO:0046872">
    <property type="term" value="F:metal ion binding"/>
    <property type="evidence" value="ECO:0007669"/>
    <property type="project" value="UniProtKB-KW"/>
</dbReference>
<keyword evidence="2" id="KW-0378">Hydrolase</keyword>
<evidence type="ECO:0000256" key="4">
    <source>
        <dbReference type="PIRSR" id="PIRSR604808-2"/>
    </source>
</evidence>
<gene>
    <name evidence="6" type="ORF">CIPAW_08G109000</name>
</gene>
<feature type="binding site" evidence="4">
    <location>
        <position position="38"/>
    </location>
    <ligand>
        <name>Mg(2+)</name>
        <dbReference type="ChEBI" id="CHEBI:18420"/>
        <label>1</label>
    </ligand>
</feature>
<dbReference type="EMBL" id="CM031816">
    <property type="protein sequence ID" value="KAG6645248.1"/>
    <property type="molecule type" value="Genomic_DNA"/>
</dbReference>
<name>A0A8T1PSN1_CARIL</name>
<evidence type="ECO:0000256" key="2">
    <source>
        <dbReference type="ARBA" id="ARBA00022801"/>
    </source>
</evidence>
<protein>
    <recommendedName>
        <fullName evidence="5">Endonuclease/exonuclease/phosphatase domain-containing protein</fullName>
    </recommendedName>
</protein>
<dbReference type="GO" id="GO:0008311">
    <property type="term" value="F:double-stranded DNA 3'-5' DNA exonuclease activity"/>
    <property type="evidence" value="ECO:0007669"/>
    <property type="project" value="TreeGrafter"/>
</dbReference>
<dbReference type="InterPro" id="IPR004808">
    <property type="entry name" value="AP_endonuc_1"/>
</dbReference>
<comment type="caution">
    <text evidence="6">The sequence shown here is derived from an EMBL/GenBank/DDBJ whole genome shotgun (WGS) entry which is preliminary data.</text>
</comment>
<accession>A0A8T1PSN1</accession>
<evidence type="ECO:0000313" key="6">
    <source>
        <dbReference type="EMBL" id="KAG6645248.1"/>
    </source>
</evidence>
<sequence length="114" mass="13271">MKQKIVSWNVRGINEASKRLQIRNLLRGWKVEIICLQETKLKVVTRKIVQSIWSCIHVDWVHLAADGASRGVLVMWDQWVVEKRVDFIGGVYGNLLFSKCDRQLFVGLCRCLWS</sequence>
<keyword evidence="3 4" id="KW-0460">Magnesium</keyword>
<dbReference type="GO" id="GO:0003906">
    <property type="term" value="F:DNA-(apurinic or apyrimidinic site) endonuclease activity"/>
    <property type="evidence" value="ECO:0007669"/>
    <property type="project" value="TreeGrafter"/>
</dbReference>
<evidence type="ECO:0000313" key="7">
    <source>
        <dbReference type="Proteomes" id="UP000811609"/>
    </source>
</evidence>
<dbReference type="InterPro" id="IPR005135">
    <property type="entry name" value="Endo/exonuclease/phosphatase"/>
</dbReference>
<reference evidence="6" key="1">
    <citation type="submission" date="2020-12" db="EMBL/GenBank/DDBJ databases">
        <title>WGS assembly of Carya illinoinensis cv. Pawnee.</title>
        <authorList>
            <person name="Platts A."/>
            <person name="Shu S."/>
            <person name="Wright S."/>
            <person name="Barry K."/>
            <person name="Edger P."/>
            <person name="Pires J.C."/>
            <person name="Schmutz J."/>
        </authorList>
    </citation>
    <scope>NUCLEOTIDE SEQUENCE</scope>
    <source>
        <tissue evidence="6">Leaf</tissue>
    </source>
</reference>
<feature type="domain" description="Endonuclease/exonuclease/phosphatase" evidence="5">
    <location>
        <begin position="6"/>
        <end position="85"/>
    </location>
</feature>
<dbReference type="PANTHER" id="PTHR22748">
    <property type="entry name" value="AP ENDONUCLEASE"/>
    <property type="match status" value="1"/>
</dbReference>